<dbReference type="PANTHER" id="PTHR14911">
    <property type="entry name" value="THUMP DOMAIN-CONTAINING"/>
    <property type="match status" value="1"/>
</dbReference>
<evidence type="ECO:0000256" key="1">
    <source>
        <dbReference type="SAM" id="MobiDB-lite"/>
    </source>
</evidence>
<reference evidence="3" key="1">
    <citation type="journal article" date="2019" name="bioRxiv">
        <title>The Genome of the Zebra Mussel, Dreissena polymorpha: A Resource for Invasive Species Research.</title>
        <authorList>
            <person name="McCartney M.A."/>
            <person name="Auch B."/>
            <person name="Kono T."/>
            <person name="Mallez S."/>
            <person name="Zhang Y."/>
            <person name="Obille A."/>
            <person name="Becker A."/>
            <person name="Abrahante J.E."/>
            <person name="Garbe J."/>
            <person name="Badalamenti J.P."/>
            <person name="Herman A."/>
            <person name="Mangelson H."/>
            <person name="Liachko I."/>
            <person name="Sullivan S."/>
            <person name="Sone E.D."/>
            <person name="Koren S."/>
            <person name="Silverstein K.A.T."/>
            <person name="Beckman K.B."/>
            <person name="Gohl D.M."/>
        </authorList>
    </citation>
    <scope>NUCLEOTIDE SEQUENCE</scope>
    <source>
        <strain evidence="3">Duluth1</strain>
        <tissue evidence="3">Whole animal</tissue>
    </source>
</reference>
<evidence type="ECO:0000259" key="2">
    <source>
        <dbReference type="Pfam" id="PF01170"/>
    </source>
</evidence>
<proteinExistence type="predicted"/>
<dbReference type="Gene3D" id="3.40.50.150">
    <property type="entry name" value="Vaccinia Virus protein VP39"/>
    <property type="match status" value="1"/>
</dbReference>
<organism evidence="3 4">
    <name type="scientific">Dreissena polymorpha</name>
    <name type="common">Zebra mussel</name>
    <name type="synonym">Mytilus polymorpha</name>
    <dbReference type="NCBI Taxonomy" id="45954"/>
    <lineage>
        <taxon>Eukaryota</taxon>
        <taxon>Metazoa</taxon>
        <taxon>Spiralia</taxon>
        <taxon>Lophotrochozoa</taxon>
        <taxon>Mollusca</taxon>
        <taxon>Bivalvia</taxon>
        <taxon>Autobranchia</taxon>
        <taxon>Heteroconchia</taxon>
        <taxon>Euheterodonta</taxon>
        <taxon>Imparidentia</taxon>
        <taxon>Neoheterodontei</taxon>
        <taxon>Myida</taxon>
        <taxon>Dreissenoidea</taxon>
        <taxon>Dreissenidae</taxon>
        <taxon>Dreissena</taxon>
    </lineage>
</organism>
<dbReference type="EMBL" id="JAIWYP010000003">
    <property type="protein sequence ID" value="KAH3846014.1"/>
    <property type="molecule type" value="Genomic_DNA"/>
</dbReference>
<dbReference type="SUPFAM" id="SSF53335">
    <property type="entry name" value="S-adenosyl-L-methionine-dependent methyltransferases"/>
    <property type="match status" value="1"/>
</dbReference>
<dbReference type="CDD" id="cd11715">
    <property type="entry name" value="THUMP_AdoMetMT"/>
    <property type="match status" value="1"/>
</dbReference>
<dbReference type="GO" id="GO:0030488">
    <property type="term" value="P:tRNA methylation"/>
    <property type="evidence" value="ECO:0007669"/>
    <property type="project" value="TreeGrafter"/>
</dbReference>
<feature type="region of interest" description="Disordered" evidence="1">
    <location>
        <begin position="114"/>
        <end position="133"/>
    </location>
</feature>
<dbReference type="GO" id="GO:0016423">
    <property type="term" value="F:tRNA (guanine) methyltransferase activity"/>
    <property type="evidence" value="ECO:0007669"/>
    <property type="project" value="TreeGrafter"/>
</dbReference>
<protein>
    <recommendedName>
        <fullName evidence="2">Ribosomal RNA large subunit methyltransferase K/L-like methyltransferase domain-containing protein</fullName>
    </recommendedName>
</protein>
<feature type="domain" description="Ribosomal RNA large subunit methyltransferase K/L-like methyltransferase" evidence="2">
    <location>
        <begin position="206"/>
        <end position="347"/>
    </location>
</feature>
<accession>A0A9D4QWE2</accession>
<keyword evidence="4" id="KW-1185">Reference proteome</keyword>
<name>A0A9D4QWE2_DREPO</name>
<evidence type="ECO:0000313" key="4">
    <source>
        <dbReference type="Proteomes" id="UP000828390"/>
    </source>
</evidence>
<evidence type="ECO:0000313" key="3">
    <source>
        <dbReference type="EMBL" id="KAH3846014.1"/>
    </source>
</evidence>
<dbReference type="CDD" id="cd02440">
    <property type="entry name" value="AdoMet_MTases"/>
    <property type="match status" value="1"/>
</dbReference>
<dbReference type="Pfam" id="PF01170">
    <property type="entry name" value="UPF0020"/>
    <property type="match status" value="1"/>
</dbReference>
<dbReference type="Proteomes" id="UP000828390">
    <property type="component" value="Unassembled WGS sequence"/>
</dbReference>
<dbReference type="PANTHER" id="PTHR14911:SF1">
    <property type="entry name" value="THUMP DOMAIN-CONTAINING PROTEIN 2"/>
    <property type="match status" value="1"/>
</dbReference>
<sequence length="441" mass="48971">MKFYCTTGRGTECFLKKELKTKYDDVAVQETDGKVFFHGNVTGEDALQQLLSLKSAERIFVDILHVPVGQLDKRGLLTLLHTSVSDMKAWQEGLDTLEHLGLLKVSPVFGQNEGDSHSLDNECPPKKRKTGSHVSGASFRVSCKLSGKPRLKLDLKRTSSQMAVLISRLLGWRADPRNPQFEVNIHLNDSSLTVGMPLTEKPLSQRSYIKHCGLRTTVAWIMADLLAIEPEDRVLDPMCGAGTILIEAAVNWKCGTYLGIDKDMAQLCLTWENLQDTRIPVSIHLIQGDATRVPLPDGCVDKVVTDAPFGQNHLVDVSLDMFYKHVFSEVFRVLKPNGKFVLLTSRSLVNCVQSLCASAQNSHSYTSQIVQCTGPSEISTTRQEPKQEEIGCHVSRSMSHVYEVKGLIQDCDSNGGRHFILKNLFNVKLGDTEGTICVMEK</sequence>
<comment type="caution">
    <text evidence="3">The sequence shown here is derived from an EMBL/GenBank/DDBJ whole genome shotgun (WGS) entry which is preliminary data.</text>
</comment>
<dbReference type="GO" id="GO:0043527">
    <property type="term" value="C:tRNA methyltransferase complex"/>
    <property type="evidence" value="ECO:0007669"/>
    <property type="project" value="UniProtKB-ARBA"/>
</dbReference>
<dbReference type="Gene3D" id="3.30.2130.30">
    <property type="match status" value="1"/>
</dbReference>
<dbReference type="InterPro" id="IPR000241">
    <property type="entry name" value="RlmKL-like_Mtase"/>
</dbReference>
<dbReference type="AlphaFoldDB" id="A0A9D4QWE2"/>
<dbReference type="InterPro" id="IPR029063">
    <property type="entry name" value="SAM-dependent_MTases_sf"/>
</dbReference>
<reference evidence="3" key="2">
    <citation type="submission" date="2020-11" db="EMBL/GenBank/DDBJ databases">
        <authorList>
            <person name="McCartney M.A."/>
            <person name="Auch B."/>
            <person name="Kono T."/>
            <person name="Mallez S."/>
            <person name="Becker A."/>
            <person name="Gohl D.M."/>
            <person name="Silverstein K.A.T."/>
            <person name="Koren S."/>
            <person name="Bechman K.B."/>
            <person name="Herman A."/>
            <person name="Abrahante J.E."/>
            <person name="Garbe J."/>
        </authorList>
    </citation>
    <scope>NUCLEOTIDE SEQUENCE</scope>
    <source>
        <strain evidence="3">Duluth1</strain>
        <tissue evidence="3">Whole animal</tissue>
    </source>
</reference>
<gene>
    <name evidence="3" type="ORF">DPMN_088310</name>
</gene>
<feature type="compositionally biased region" description="Basic and acidic residues" evidence="1">
    <location>
        <begin position="114"/>
        <end position="125"/>
    </location>
</feature>